<reference evidence="14" key="2">
    <citation type="submission" date="2023-05" db="EMBL/GenBank/DDBJ databases">
        <authorList>
            <person name="Fouks B."/>
        </authorList>
    </citation>
    <scope>NUCLEOTIDE SEQUENCE</scope>
    <source>
        <strain evidence="14">Stay&amp;Tobe</strain>
        <tissue evidence="14">Testes</tissue>
    </source>
</reference>
<evidence type="ECO:0000256" key="4">
    <source>
        <dbReference type="ARBA" id="ARBA00022833"/>
    </source>
</evidence>
<dbReference type="CDD" id="cd10498">
    <property type="entry name" value="MH2_SMAD_4"/>
    <property type="match status" value="1"/>
</dbReference>
<dbReference type="SMART" id="SM00524">
    <property type="entry name" value="DWB"/>
    <property type="match status" value="1"/>
</dbReference>
<evidence type="ECO:0000256" key="7">
    <source>
        <dbReference type="ARBA" id="ARBA00023163"/>
    </source>
</evidence>
<dbReference type="InterPro" id="IPR017855">
    <property type="entry name" value="SMAD-like_dom_sf"/>
</dbReference>
<dbReference type="GO" id="GO:0030154">
    <property type="term" value="P:cell differentiation"/>
    <property type="evidence" value="ECO:0007669"/>
    <property type="project" value="TreeGrafter"/>
</dbReference>
<comment type="caution">
    <text evidence="14">The sequence shown here is derived from an EMBL/GenBank/DDBJ whole genome shotgun (WGS) entry which is preliminary data.</text>
</comment>
<feature type="compositionally biased region" description="Pro residues" evidence="11">
    <location>
        <begin position="236"/>
        <end position="247"/>
    </location>
</feature>
<protein>
    <recommendedName>
        <fullName evidence="9">Mothers against decapentaplegic homolog</fullName>
        <shortName evidence="9">MAD homolog</shortName>
        <shortName evidence="9">Mothers against DPP homolog</shortName>
    </recommendedName>
    <alternativeName>
        <fullName evidence="9">SMAD family member</fullName>
    </alternativeName>
</protein>
<evidence type="ECO:0000313" key="15">
    <source>
        <dbReference type="Proteomes" id="UP001233999"/>
    </source>
</evidence>
<keyword evidence="4" id="KW-0862">Zinc</keyword>
<dbReference type="InterPro" id="IPR036578">
    <property type="entry name" value="SMAD_MH1_sf"/>
</dbReference>
<evidence type="ECO:0000256" key="9">
    <source>
        <dbReference type="RuleBase" id="RU361195"/>
    </source>
</evidence>
<feature type="region of interest" description="Disordered" evidence="11">
    <location>
        <begin position="192"/>
        <end position="263"/>
    </location>
</feature>
<keyword evidence="5 9" id="KW-0805">Transcription regulation</keyword>
<dbReference type="PROSITE" id="PS51075">
    <property type="entry name" value="MH1"/>
    <property type="match status" value="1"/>
</dbReference>
<dbReference type="GO" id="GO:0009653">
    <property type="term" value="P:anatomical structure morphogenesis"/>
    <property type="evidence" value="ECO:0007669"/>
    <property type="project" value="TreeGrafter"/>
</dbReference>
<dbReference type="Pfam" id="PF03166">
    <property type="entry name" value="MH2"/>
    <property type="match status" value="1"/>
</dbReference>
<evidence type="ECO:0000259" key="12">
    <source>
        <dbReference type="PROSITE" id="PS51075"/>
    </source>
</evidence>
<dbReference type="PANTHER" id="PTHR13703:SF45">
    <property type="entry name" value="MOTHERS AGAINST DECAPENTAPLEGIC HOMOLOG"/>
    <property type="match status" value="1"/>
</dbReference>
<feature type="non-terminal residue" evidence="14">
    <location>
        <position position="1"/>
    </location>
</feature>
<organism evidence="14 15">
    <name type="scientific">Diploptera punctata</name>
    <name type="common">Pacific beetle cockroach</name>
    <dbReference type="NCBI Taxonomy" id="6984"/>
    <lineage>
        <taxon>Eukaryota</taxon>
        <taxon>Metazoa</taxon>
        <taxon>Ecdysozoa</taxon>
        <taxon>Arthropoda</taxon>
        <taxon>Hexapoda</taxon>
        <taxon>Insecta</taxon>
        <taxon>Pterygota</taxon>
        <taxon>Neoptera</taxon>
        <taxon>Polyneoptera</taxon>
        <taxon>Dictyoptera</taxon>
        <taxon>Blattodea</taxon>
        <taxon>Blaberoidea</taxon>
        <taxon>Blaberidae</taxon>
        <taxon>Diplopterinae</taxon>
        <taxon>Diploptera</taxon>
    </lineage>
</organism>
<feature type="domain" description="MH1" evidence="12">
    <location>
        <begin position="27"/>
        <end position="151"/>
    </location>
</feature>
<keyword evidence="7 9" id="KW-0804">Transcription</keyword>
<dbReference type="AlphaFoldDB" id="A0AAD8EM89"/>
<keyword evidence="10" id="KW-0175">Coiled coil</keyword>
<dbReference type="SUPFAM" id="SSF49879">
    <property type="entry name" value="SMAD/FHA domain"/>
    <property type="match status" value="1"/>
</dbReference>
<dbReference type="InterPro" id="IPR001132">
    <property type="entry name" value="SMAD_dom_Dwarfin-type"/>
</dbReference>
<dbReference type="FunFam" id="2.60.200.10:FF:000002">
    <property type="entry name" value="Mothers against decapentaplegic homolog"/>
    <property type="match status" value="1"/>
</dbReference>
<dbReference type="PANTHER" id="PTHR13703">
    <property type="entry name" value="SMAD"/>
    <property type="match status" value="1"/>
</dbReference>
<dbReference type="FunFam" id="3.90.520.10:FF:000002">
    <property type="entry name" value="Mothers against decapentaplegic homolog"/>
    <property type="match status" value="1"/>
</dbReference>
<evidence type="ECO:0000256" key="5">
    <source>
        <dbReference type="ARBA" id="ARBA00023015"/>
    </source>
</evidence>
<dbReference type="GO" id="GO:0051239">
    <property type="term" value="P:regulation of multicellular organismal process"/>
    <property type="evidence" value="ECO:0007669"/>
    <property type="project" value="UniProtKB-ARBA"/>
</dbReference>
<dbReference type="GO" id="GO:0040024">
    <property type="term" value="P:dauer larval development"/>
    <property type="evidence" value="ECO:0007669"/>
    <property type="project" value="UniProtKB-ARBA"/>
</dbReference>
<evidence type="ECO:0000256" key="8">
    <source>
        <dbReference type="ARBA" id="ARBA00023242"/>
    </source>
</evidence>
<dbReference type="GO" id="GO:0000978">
    <property type="term" value="F:RNA polymerase II cis-regulatory region sequence-specific DNA binding"/>
    <property type="evidence" value="ECO:0007669"/>
    <property type="project" value="TreeGrafter"/>
</dbReference>
<feature type="compositionally biased region" description="Low complexity" evidence="11">
    <location>
        <begin position="205"/>
        <end position="235"/>
    </location>
</feature>
<evidence type="ECO:0000256" key="10">
    <source>
        <dbReference type="SAM" id="Coils"/>
    </source>
</evidence>
<gene>
    <name evidence="14" type="ORF">L9F63_012919</name>
</gene>
<keyword evidence="8 9" id="KW-0539">Nucleus</keyword>
<feature type="domain" description="MH2" evidence="13">
    <location>
        <begin position="392"/>
        <end position="570"/>
    </location>
</feature>
<evidence type="ECO:0000256" key="1">
    <source>
        <dbReference type="ARBA" id="ARBA00005545"/>
    </source>
</evidence>
<dbReference type="GO" id="GO:0050793">
    <property type="term" value="P:regulation of developmental process"/>
    <property type="evidence" value="ECO:0007669"/>
    <property type="project" value="UniProtKB-ARBA"/>
</dbReference>
<dbReference type="InterPro" id="IPR008984">
    <property type="entry name" value="SMAD_FHA_dom_sf"/>
</dbReference>
<name>A0AAD8EM89_DIPPU</name>
<evidence type="ECO:0000256" key="6">
    <source>
        <dbReference type="ARBA" id="ARBA00023125"/>
    </source>
</evidence>
<dbReference type="Pfam" id="PF03165">
    <property type="entry name" value="MH1"/>
    <property type="match status" value="1"/>
</dbReference>
<dbReference type="Gene3D" id="3.90.520.10">
    <property type="entry name" value="SMAD MH1 domain"/>
    <property type="match status" value="1"/>
</dbReference>
<dbReference type="GO" id="GO:0000981">
    <property type="term" value="F:DNA-binding transcription factor activity, RNA polymerase II-specific"/>
    <property type="evidence" value="ECO:0007669"/>
    <property type="project" value="TreeGrafter"/>
</dbReference>
<accession>A0AAD8EM89</accession>
<dbReference type="InterPro" id="IPR013019">
    <property type="entry name" value="MAD_homology_MH1"/>
</dbReference>
<comment type="subcellular location">
    <subcellularLocation>
        <location evidence="9">Cytoplasm</location>
    </subcellularLocation>
    <subcellularLocation>
        <location evidence="9">Nucleus</location>
    </subcellularLocation>
</comment>
<dbReference type="EMBL" id="JASPKZ010002305">
    <property type="protein sequence ID" value="KAJ9595900.1"/>
    <property type="molecule type" value="Genomic_DNA"/>
</dbReference>
<dbReference type="GO" id="GO:0046872">
    <property type="term" value="F:metal ion binding"/>
    <property type="evidence" value="ECO:0007669"/>
    <property type="project" value="UniProtKB-KW"/>
</dbReference>
<dbReference type="SUPFAM" id="SSF56366">
    <property type="entry name" value="SMAD MH1 domain"/>
    <property type="match status" value="1"/>
</dbReference>
<dbReference type="InterPro" id="IPR003619">
    <property type="entry name" value="MAD_homology1_Dwarfin-type"/>
</dbReference>
<evidence type="ECO:0000256" key="11">
    <source>
        <dbReference type="SAM" id="MobiDB-lite"/>
    </source>
</evidence>
<dbReference type="GO" id="GO:0005737">
    <property type="term" value="C:cytoplasm"/>
    <property type="evidence" value="ECO:0007669"/>
    <property type="project" value="UniProtKB-SubCell"/>
</dbReference>
<dbReference type="Gene3D" id="2.60.200.10">
    <property type="match status" value="2"/>
</dbReference>
<keyword evidence="15" id="KW-1185">Reference proteome</keyword>
<feature type="compositionally biased region" description="Low complexity" evidence="11">
    <location>
        <begin position="319"/>
        <end position="340"/>
    </location>
</feature>
<dbReference type="PROSITE" id="PS51076">
    <property type="entry name" value="MH2"/>
    <property type="match status" value="1"/>
</dbReference>
<dbReference type="GO" id="GO:0030509">
    <property type="term" value="P:BMP signaling pathway"/>
    <property type="evidence" value="ECO:0007669"/>
    <property type="project" value="TreeGrafter"/>
</dbReference>
<dbReference type="GO" id="GO:0071144">
    <property type="term" value="C:heteromeric SMAD protein complex"/>
    <property type="evidence" value="ECO:0007669"/>
    <property type="project" value="TreeGrafter"/>
</dbReference>
<feature type="region of interest" description="Disordered" evidence="11">
    <location>
        <begin position="282"/>
        <end position="302"/>
    </location>
</feature>
<reference evidence="14" key="1">
    <citation type="journal article" date="2023" name="IScience">
        <title>Live-bearing cockroach genome reveals convergent evolutionary mechanisms linked to viviparity in insects and beyond.</title>
        <authorList>
            <person name="Fouks B."/>
            <person name="Harrison M.C."/>
            <person name="Mikhailova A.A."/>
            <person name="Marchal E."/>
            <person name="English S."/>
            <person name="Carruthers M."/>
            <person name="Jennings E.C."/>
            <person name="Chiamaka E.L."/>
            <person name="Frigard R.A."/>
            <person name="Pippel M."/>
            <person name="Attardo G.M."/>
            <person name="Benoit J.B."/>
            <person name="Bornberg-Bauer E."/>
            <person name="Tobe S.S."/>
        </authorList>
    </citation>
    <scope>NUCLEOTIDE SEQUENCE</scope>
    <source>
        <strain evidence="14">Stay&amp;Tobe</strain>
    </source>
</reference>
<dbReference type="Proteomes" id="UP001233999">
    <property type="component" value="Unassembled WGS sequence"/>
</dbReference>
<evidence type="ECO:0000259" key="13">
    <source>
        <dbReference type="PROSITE" id="PS51076"/>
    </source>
</evidence>
<feature type="compositionally biased region" description="Low complexity" evidence="11">
    <location>
        <begin position="282"/>
        <end position="296"/>
    </location>
</feature>
<sequence length="570" mass="61257">TGLKQSEEKEMTAMTSNAPTSADACLSIVHSLMCHRQGGESEGFAKRAIESLVKKLKEKRDELDSLITAITTNGAHPSKCVTIQRTLDGRLQVAGRKGFPHVIYARIWRWPDLHKNELKHVKYCQFAFDLKCDSVCVNPYHYERVVSPGIDLSGLSLQSGPSRLVKDEYSAGVVGGSGMEVDGDVGVSHAVPQTIQHHPPPPPFSLGLQQQQQQSAGGTAGSSSHGLVHSVASPSSAPPPQPTPVAPSQPAVAPGPLVSPTQTSAATFTGTESFDTSTALAASLTSSQQQSPTTAPVSPHLQQNGFTNAAYVGIQGTMSGTSPSQQPQQQQQPFTGAQGTWTGNNTLTYTQSMQPPDPRSHHPGYWGHSAAQLGSDVALTGLLSTQPAPEYWCSVAYFELDTQVGETFKVPSSCPNVTVDGYVDPSGGNRFCLGALSNVHRTEQSEKARLHIGKGVQLDLRGEGDVWLRCLSDHSVFVQSYYLDREAGRAPGDAVHKIYPSLSAAAGIGVDDLRRLCILRLSFVKGWGPDYPRQSIKETPCWIEVHLHRALQLLDEVLHTMPIDGPRGIE</sequence>
<proteinExistence type="inferred from homology"/>
<dbReference type="InterPro" id="IPR013790">
    <property type="entry name" value="Dwarfin"/>
</dbReference>
<evidence type="ECO:0000313" key="14">
    <source>
        <dbReference type="EMBL" id="KAJ9595900.1"/>
    </source>
</evidence>
<dbReference type="CDD" id="cd10492">
    <property type="entry name" value="MH1_SMAD_4"/>
    <property type="match status" value="1"/>
</dbReference>
<feature type="compositionally biased region" description="Polar residues" evidence="11">
    <location>
        <begin position="341"/>
        <end position="354"/>
    </location>
</feature>
<evidence type="ECO:0000256" key="3">
    <source>
        <dbReference type="ARBA" id="ARBA00022723"/>
    </source>
</evidence>
<dbReference type="GO" id="GO:0070411">
    <property type="term" value="F:I-SMAD binding"/>
    <property type="evidence" value="ECO:0007669"/>
    <property type="project" value="TreeGrafter"/>
</dbReference>
<dbReference type="GO" id="GO:0060395">
    <property type="term" value="P:SMAD protein signal transduction"/>
    <property type="evidence" value="ECO:0007669"/>
    <property type="project" value="TreeGrafter"/>
</dbReference>
<keyword evidence="3" id="KW-0479">Metal-binding</keyword>
<feature type="coiled-coil region" evidence="10">
    <location>
        <begin position="46"/>
        <end position="73"/>
    </location>
</feature>
<keyword evidence="6" id="KW-0238">DNA-binding</keyword>
<comment type="similarity">
    <text evidence="1 9">Belongs to the dwarfin/SMAD family.</text>
</comment>
<feature type="region of interest" description="Disordered" evidence="11">
    <location>
        <begin position="315"/>
        <end position="364"/>
    </location>
</feature>
<keyword evidence="2 9" id="KW-0963">Cytoplasm</keyword>
<dbReference type="SMART" id="SM00523">
    <property type="entry name" value="DWA"/>
    <property type="match status" value="1"/>
</dbReference>
<evidence type="ECO:0000256" key="2">
    <source>
        <dbReference type="ARBA" id="ARBA00022490"/>
    </source>
</evidence>